<dbReference type="GO" id="GO:0071944">
    <property type="term" value="C:cell periphery"/>
    <property type="evidence" value="ECO:0007669"/>
    <property type="project" value="UniProtKB-ARBA"/>
</dbReference>
<feature type="transmembrane region" description="Helical" evidence="6">
    <location>
        <begin position="300"/>
        <end position="323"/>
    </location>
</feature>
<feature type="compositionally biased region" description="Polar residues" evidence="5">
    <location>
        <begin position="348"/>
        <end position="358"/>
    </location>
</feature>
<name>A0A9P4UH61_9PLEO</name>
<evidence type="ECO:0000256" key="3">
    <source>
        <dbReference type="ARBA" id="ARBA00022989"/>
    </source>
</evidence>
<dbReference type="EMBL" id="MU001494">
    <property type="protein sequence ID" value="KAF2449258.1"/>
    <property type="molecule type" value="Genomic_DNA"/>
</dbReference>
<evidence type="ECO:0000313" key="7">
    <source>
        <dbReference type="EMBL" id="KAF2449258.1"/>
    </source>
</evidence>
<evidence type="ECO:0000313" key="8">
    <source>
        <dbReference type="Proteomes" id="UP000799764"/>
    </source>
</evidence>
<gene>
    <name evidence="7" type="ORF">P171DRAFT_439812</name>
</gene>
<comment type="subcellular location">
    <subcellularLocation>
        <location evidence="1">Membrane</location>
        <topology evidence="1">Single-pass membrane protein</topology>
    </subcellularLocation>
</comment>
<feature type="region of interest" description="Disordered" evidence="5">
    <location>
        <begin position="331"/>
        <end position="386"/>
    </location>
</feature>
<dbReference type="GO" id="GO:0016020">
    <property type="term" value="C:membrane"/>
    <property type="evidence" value="ECO:0007669"/>
    <property type="project" value="UniProtKB-SubCell"/>
</dbReference>
<evidence type="ECO:0000256" key="6">
    <source>
        <dbReference type="SAM" id="Phobius"/>
    </source>
</evidence>
<dbReference type="InterPro" id="IPR051694">
    <property type="entry name" value="Immunoregulatory_rcpt-like"/>
</dbReference>
<reference evidence="7" key="1">
    <citation type="journal article" date="2020" name="Stud. Mycol.">
        <title>101 Dothideomycetes genomes: a test case for predicting lifestyles and emergence of pathogens.</title>
        <authorList>
            <person name="Haridas S."/>
            <person name="Albert R."/>
            <person name="Binder M."/>
            <person name="Bloem J."/>
            <person name="Labutti K."/>
            <person name="Salamov A."/>
            <person name="Andreopoulos B."/>
            <person name="Baker S."/>
            <person name="Barry K."/>
            <person name="Bills G."/>
            <person name="Bluhm B."/>
            <person name="Cannon C."/>
            <person name="Castanera R."/>
            <person name="Culley D."/>
            <person name="Daum C."/>
            <person name="Ezra D."/>
            <person name="Gonzalez J."/>
            <person name="Henrissat B."/>
            <person name="Kuo A."/>
            <person name="Liang C."/>
            <person name="Lipzen A."/>
            <person name="Lutzoni F."/>
            <person name="Magnuson J."/>
            <person name="Mondo S."/>
            <person name="Nolan M."/>
            <person name="Ohm R."/>
            <person name="Pangilinan J."/>
            <person name="Park H.-J."/>
            <person name="Ramirez L."/>
            <person name="Alfaro M."/>
            <person name="Sun H."/>
            <person name="Tritt A."/>
            <person name="Yoshinaga Y."/>
            <person name="Zwiers L.-H."/>
            <person name="Turgeon B."/>
            <person name="Goodwin S."/>
            <person name="Spatafora J."/>
            <person name="Crous P."/>
            <person name="Grigoriev I."/>
        </authorList>
    </citation>
    <scope>NUCLEOTIDE SEQUENCE</scope>
    <source>
        <strain evidence="7">CBS 690.94</strain>
    </source>
</reference>
<protein>
    <recommendedName>
        <fullName evidence="9">Mid2 domain-containing protein</fullName>
    </recommendedName>
</protein>
<dbReference type="Proteomes" id="UP000799764">
    <property type="component" value="Unassembled WGS sequence"/>
</dbReference>
<evidence type="ECO:0000256" key="2">
    <source>
        <dbReference type="ARBA" id="ARBA00022692"/>
    </source>
</evidence>
<comment type="caution">
    <text evidence="7">The sequence shown here is derived from an EMBL/GenBank/DDBJ whole genome shotgun (WGS) entry which is preliminary data.</text>
</comment>
<accession>A0A9P4UH61</accession>
<sequence>MCVHICAIEGWSSMQYLKPAPRFSLSLVSPSPSVPNPHARSLYLPLLAPSGVPSLHYALPDHPSSYLTQTHTTPPKNIIPHRVARLSRVMLLHTLLLPAFAALLNADCYSHDGIKALDSKYYRGPELVSCGNGTDNCCLVGEKCGTNLLCINGSGGVSRQYCDNAAWIGCSDACTGNVAAGVSIYDCGENIYCCGVKSDEACCTDERAFFVDPDDGGVTQTTAAAKTKKPRWFEVDSSSILASASRDWASLTTSSPSASTSSPASSTASLESSSVSSIASSAIATPTEPAKDSSGMSAGAGAGIGIGAAAGVALIGALVWYILRKKKQNTSRGVLSETSGHPVAKSGPQPTELGSGNYASHELDGSRPRHELDGSVAHAPKMYPGL</sequence>
<dbReference type="AlphaFoldDB" id="A0A9P4UH61"/>
<evidence type="ECO:0000256" key="1">
    <source>
        <dbReference type="ARBA" id="ARBA00004167"/>
    </source>
</evidence>
<keyword evidence="2 6" id="KW-0812">Transmembrane</keyword>
<dbReference type="OrthoDB" id="3798874at2759"/>
<dbReference type="PANTHER" id="PTHR15549">
    <property type="entry name" value="PAIRED IMMUNOGLOBULIN-LIKE TYPE 2 RECEPTOR"/>
    <property type="match status" value="1"/>
</dbReference>
<feature type="compositionally biased region" description="Basic and acidic residues" evidence="5">
    <location>
        <begin position="361"/>
        <end position="373"/>
    </location>
</feature>
<evidence type="ECO:0000256" key="4">
    <source>
        <dbReference type="ARBA" id="ARBA00023136"/>
    </source>
</evidence>
<keyword evidence="8" id="KW-1185">Reference proteome</keyword>
<dbReference type="PANTHER" id="PTHR15549:SF26">
    <property type="entry name" value="AXIAL BUDDING PATTERN PROTEIN 2-RELATED"/>
    <property type="match status" value="1"/>
</dbReference>
<organism evidence="7 8">
    <name type="scientific">Karstenula rhodostoma CBS 690.94</name>
    <dbReference type="NCBI Taxonomy" id="1392251"/>
    <lineage>
        <taxon>Eukaryota</taxon>
        <taxon>Fungi</taxon>
        <taxon>Dikarya</taxon>
        <taxon>Ascomycota</taxon>
        <taxon>Pezizomycotina</taxon>
        <taxon>Dothideomycetes</taxon>
        <taxon>Pleosporomycetidae</taxon>
        <taxon>Pleosporales</taxon>
        <taxon>Massarineae</taxon>
        <taxon>Didymosphaeriaceae</taxon>
        <taxon>Karstenula</taxon>
    </lineage>
</organism>
<evidence type="ECO:0000256" key="5">
    <source>
        <dbReference type="SAM" id="MobiDB-lite"/>
    </source>
</evidence>
<proteinExistence type="predicted"/>
<evidence type="ECO:0008006" key="9">
    <source>
        <dbReference type="Google" id="ProtNLM"/>
    </source>
</evidence>
<keyword evidence="4 6" id="KW-0472">Membrane</keyword>
<keyword evidence="3 6" id="KW-1133">Transmembrane helix</keyword>